<dbReference type="PANTHER" id="PTHR16128">
    <property type="entry name" value="FAD/NAD(P)-BINDING OXIDOREDUCTASE FAMILY PROTEIN"/>
    <property type="match status" value="1"/>
</dbReference>
<evidence type="ECO:0000313" key="2">
    <source>
        <dbReference type="EMBL" id="KAK9860425.1"/>
    </source>
</evidence>
<evidence type="ECO:0000313" key="3">
    <source>
        <dbReference type="Proteomes" id="UP001485043"/>
    </source>
</evidence>
<protein>
    <submittedName>
        <fullName evidence="2">Uncharacterized protein</fullName>
    </submittedName>
</protein>
<evidence type="ECO:0000256" key="1">
    <source>
        <dbReference type="SAM" id="MobiDB-lite"/>
    </source>
</evidence>
<proteinExistence type="predicted"/>
<dbReference type="Gene3D" id="3.90.660.10">
    <property type="match status" value="1"/>
</dbReference>
<feature type="region of interest" description="Disordered" evidence="1">
    <location>
        <begin position="340"/>
        <end position="363"/>
    </location>
</feature>
<dbReference type="AlphaFoldDB" id="A0AAW1SUI9"/>
<gene>
    <name evidence="2" type="ORF">WJX84_001919</name>
</gene>
<comment type="caution">
    <text evidence="2">The sequence shown here is derived from an EMBL/GenBank/DDBJ whole genome shotgun (WGS) entry which is preliminary data.</text>
</comment>
<dbReference type="EMBL" id="JALJOV010000839">
    <property type="protein sequence ID" value="KAK9860425.1"/>
    <property type="molecule type" value="Genomic_DNA"/>
</dbReference>
<reference evidence="2 3" key="1">
    <citation type="journal article" date="2024" name="Nat. Commun.">
        <title>Phylogenomics reveals the evolutionary origins of lichenization in chlorophyte algae.</title>
        <authorList>
            <person name="Puginier C."/>
            <person name="Libourel C."/>
            <person name="Otte J."/>
            <person name="Skaloud P."/>
            <person name="Haon M."/>
            <person name="Grisel S."/>
            <person name="Petersen M."/>
            <person name="Berrin J.G."/>
            <person name="Delaux P.M."/>
            <person name="Dal Grande F."/>
            <person name="Keller J."/>
        </authorList>
    </citation>
    <scope>NUCLEOTIDE SEQUENCE [LARGE SCALE GENOMIC DNA]</scope>
    <source>
        <strain evidence="2 3">SAG 2523</strain>
    </source>
</reference>
<keyword evidence="3" id="KW-1185">Reference proteome</keyword>
<accession>A0AAW1SUI9</accession>
<name>A0AAW1SUI9_9CHLO</name>
<dbReference type="PANTHER" id="PTHR16128:SF5">
    <property type="entry name" value="FAD_NAD(P)-BINDING OXIDOREDUCTASE FAMILY PROTEIN"/>
    <property type="match status" value="1"/>
</dbReference>
<dbReference type="Gene3D" id="3.50.50.60">
    <property type="entry name" value="FAD/NAD(P)-binding domain"/>
    <property type="match status" value="1"/>
</dbReference>
<dbReference type="Pfam" id="PF13450">
    <property type="entry name" value="NAD_binding_8"/>
    <property type="match status" value="1"/>
</dbReference>
<dbReference type="SUPFAM" id="SSF51905">
    <property type="entry name" value="FAD/NAD(P)-binding domain"/>
    <property type="match status" value="1"/>
</dbReference>
<dbReference type="InterPro" id="IPR036188">
    <property type="entry name" value="FAD/NAD-bd_sf"/>
</dbReference>
<sequence>MSASSPTQVAVIGAGLAGAACSSQLALLGSSVTLFDMGGRGPGGRTSTRKQAGYQFDHGCQYIQPAEQGHLRGLFKQWQSEGALDEWRGTFGVLDRACGHWQADQGRTLLVGKPSMDSLVKHLAAQQGIQQRWAFKVQHLERLDDGRWLVHGTQRHPGDDPDEPKTEGPFNAVLLADILTCQSGVGAVEMGDEAAKQLLHPVGEAIKKSPCFSLMAALHVGSDAAGVSAASVSGCDALQWIACDSAKPGRERTDGMHCWVAVTSEAFARKAMSASGGQPDMDALSKQLLQKLREALRVINPDLTDDQLEAPFAAVQRWGSGFKAECHPEAYIWDPEGRIQPASSVQQPPRHQRPPEKSCVGHGNHETCRWL</sequence>
<dbReference type="Proteomes" id="UP001485043">
    <property type="component" value="Unassembled WGS sequence"/>
</dbReference>
<organism evidence="2 3">
    <name type="scientific">Apatococcus fuscideae</name>
    <dbReference type="NCBI Taxonomy" id="2026836"/>
    <lineage>
        <taxon>Eukaryota</taxon>
        <taxon>Viridiplantae</taxon>
        <taxon>Chlorophyta</taxon>
        <taxon>core chlorophytes</taxon>
        <taxon>Trebouxiophyceae</taxon>
        <taxon>Chlorellales</taxon>
        <taxon>Chlorellaceae</taxon>
        <taxon>Apatococcus</taxon>
    </lineage>
</organism>